<dbReference type="InterPro" id="IPR036849">
    <property type="entry name" value="Enolase-like_C_sf"/>
</dbReference>
<evidence type="ECO:0008006" key="4">
    <source>
        <dbReference type="Google" id="ProtNLM"/>
    </source>
</evidence>
<dbReference type="SUPFAM" id="SSF51604">
    <property type="entry name" value="Enolase C-terminal domain-like"/>
    <property type="match status" value="1"/>
</dbReference>
<dbReference type="Gene3D" id="3.30.390.10">
    <property type="entry name" value="Enolase-like, N-terminal domain"/>
    <property type="match status" value="1"/>
</dbReference>
<evidence type="ECO:0000313" key="3">
    <source>
        <dbReference type="Proteomes" id="UP001596312"/>
    </source>
</evidence>
<protein>
    <recommendedName>
        <fullName evidence="4">L-alanine-DL-glutamate epimerase</fullName>
    </recommendedName>
</protein>
<proteinExistence type="predicted"/>
<evidence type="ECO:0000256" key="1">
    <source>
        <dbReference type="SAM" id="MobiDB-lite"/>
    </source>
</evidence>
<organism evidence="2 3">
    <name type="scientific">Halalkalicoccus tibetensis</name>
    <dbReference type="NCBI Taxonomy" id="175632"/>
    <lineage>
        <taxon>Archaea</taxon>
        <taxon>Methanobacteriati</taxon>
        <taxon>Methanobacteriota</taxon>
        <taxon>Stenosarchaea group</taxon>
        <taxon>Halobacteria</taxon>
        <taxon>Halobacteriales</taxon>
        <taxon>Halococcaceae</taxon>
        <taxon>Halalkalicoccus</taxon>
    </lineage>
</organism>
<evidence type="ECO:0000313" key="2">
    <source>
        <dbReference type="EMBL" id="MFC6906383.1"/>
    </source>
</evidence>
<sequence>MALYDAVSQLILGIEDVSLERRERDTSSGFTRVTTVISLSGGGETGKGEDVTYETEDHDALHEAGPPDLAGSYTIAEFSEHVGDLDLFPEGPGREDFRNYRRWGFESAALDLALRQAGTDLASALGRSYDPVRFVASTRLGDPPTFDRVERFLENDPDLEFKLDPTSDWTDELIERLAETGAVRILDLKGQYEGTEVDQAPDPDLYGRVVEGFPEAVIEDPALTDETRPVFEGHEDRVSWDAPIHGLGNVEGLPWEPSWLNVKPSRFGSIESLFETVEFCAERGITMYGGGQMELDVGRGQIQALAALFHPDTPNDVAPSAYNDPEVADDLPTSPLSPPEAPEGFRR</sequence>
<feature type="region of interest" description="Disordered" evidence="1">
    <location>
        <begin position="313"/>
        <end position="347"/>
    </location>
</feature>
<reference evidence="2 3" key="1">
    <citation type="journal article" date="2019" name="Int. J. Syst. Evol. Microbiol.">
        <title>The Global Catalogue of Microorganisms (GCM) 10K type strain sequencing project: providing services to taxonomists for standard genome sequencing and annotation.</title>
        <authorList>
            <consortium name="The Broad Institute Genomics Platform"/>
            <consortium name="The Broad Institute Genome Sequencing Center for Infectious Disease"/>
            <person name="Wu L."/>
            <person name="Ma J."/>
        </authorList>
    </citation>
    <scope>NUCLEOTIDE SEQUENCE [LARGE SCALE GENOMIC DNA]</scope>
    <source>
        <strain evidence="2 3">CGMCC 1.3240</strain>
    </source>
</reference>
<dbReference type="Gene3D" id="3.20.20.120">
    <property type="entry name" value="Enolase-like C-terminal domain"/>
    <property type="match status" value="1"/>
</dbReference>
<dbReference type="RefSeq" id="WP_340604946.1">
    <property type="nucleotide sequence ID" value="NZ_JBBMXV010000004.1"/>
</dbReference>
<gene>
    <name evidence="2" type="ORF">ACFQGH_14400</name>
</gene>
<dbReference type="InterPro" id="IPR029017">
    <property type="entry name" value="Enolase-like_N"/>
</dbReference>
<name>A0ABD5V4B0_9EURY</name>
<accession>A0ABD5V4B0</accession>
<dbReference type="Proteomes" id="UP001596312">
    <property type="component" value="Unassembled WGS sequence"/>
</dbReference>
<dbReference type="EMBL" id="JBHSXQ010000004">
    <property type="protein sequence ID" value="MFC6906383.1"/>
    <property type="molecule type" value="Genomic_DNA"/>
</dbReference>
<keyword evidence="3" id="KW-1185">Reference proteome</keyword>
<comment type="caution">
    <text evidence="2">The sequence shown here is derived from an EMBL/GenBank/DDBJ whole genome shotgun (WGS) entry which is preliminary data.</text>
</comment>
<dbReference type="AlphaFoldDB" id="A0ABD5V4B0"/>